<dbReference type="Pfam" id="PF00395">
    <property type="entry name" value="SLH"/>
    <property type="match status" value="3"/>
</dbReference>
<feature type="domain" description="SLH" evidence="3">
    <location>
        <begin position="420"/>
        <end position="483"/>
    </location>
</feature>
<evidence type="ECO:0000256" key="2">
    <source>
        <dbReference type="SAM" id="SignalP"/>
    </source>
</evidence>
<feature type="chain" id="PRO_5045205174" description="SLH domain-containing protein" evidence="2">
    <location>
        <begin position="24"/>
        <end position="491"/>
    </location>
</feature>
<reference evidence="4 5" key="1">
    <citation type="submission" date="2021-01" db="EMBL/GenBank/DDBJ databases">
        <title>Genomic Encyclopedia of Type Strains, Phase IV (KMG-IV): sequencing the most valuable type-strain genomes for metagenomic binning, comparative biology and taxonomic classification.</title>
        <authorList>
            <person name="Goeker M."/>
        </authorList>
    </citation>
    <scope>NUCLEOTIDE SEQUENCE [LARGE SCALE GENOMIC DNA]</scope>
    <source>
        <strain evidence="4 5">DSM 25890</strain>
    </source>
</reference>
<feature type="domain" description="SLH" evidence="3">
    <location>
        <begin position="282"/>
        <end position="344"/>
    </location>
</feature>
<keyword evidence="1" id="KW-0677">Repeat</keyword>
<gene>
    <name evidence="4" type="ORF">JOC73_001314</name>
</gene>
<dbReference type="InterPro" id="IPR001119">
    <property type="entry name" value="SLH_dom"/>
</dbReference>
<dbReference type="RefSeq" id="WP_204401352.1">
    <property type="nucleotide sequence ID" value="NZ_JAFBEE010000006.1"/>
</dbReference>
<evidence type="ECO:0000313" key="4">
    <source>
        <dbReference type="EMBL" id="MBM7614800.1"/>
    </source>
</evidence>
<name>A0ABS2NPE0_9FIRM</name>
<evidence type="ECO:0000256" key="1">
    <source>
        <dbReference type="ARBA" id="ARBA00022737"/>
    </source>
</evidence>
<comment type="caution">
    <text evidence="4">The sequence shown here is derived from an EMBL/GenBank/DDBJ whole genome shotgun (WGS) entry which is preliminary data.</text>
</comment>
<organism evidence="4 5">
    <name type="scientific">Alkaliphilus hydrothermalis</name>
    <dbReference type="NCBI Taxonomy" id="1482730"/>
    <lineage>
        <taxon>Bacteria</taxon>
        <taxon>Bacillati</taxon>
        <taxon>Bacillota</taxon>
        <taxon>Clostridia</taxon>
        <taxon>Peptostreptococcales</taxon>
        <taxon>Natronincolaceae</taxon>
        <taxon>Alkaliphilus</taxon>
    </lineage>
</organism>
<sequence>MNKKLIIIMSLFLALTFSLSSFALEIPGYEGGIKNEMIYQEVIFITGEPILLTGTIDIRKTERSNRVTERYTYKLANPQHEAELSRTVSIDNDMTINGGQKQEVLSLNSYKETIEVKGQKFEVDNNNIQWSKSNIQDTKPGVIYFAGNWDARKNYTINKDEGNVIVETKGTVVGYDQYWGETETQTLQHFIQYNKEGETPLRWQGTATVEAVHNRTKDYTYEANAPSQISFRGGYLLTEQQENILKYSYDLPRFTDDGTLKSQRNTGVKSLSLDTNPLNKRLNIPQMKDIGGHWAEGNILLMASLEAVYPNSNYFGPSLPMSRGDFARAVAMVMGIVPEEETPQRTRSIQTQKEEDKIFLDVSSQDPNQKYIKEVKDKGIMVGPGEGKFLPNQTLTKAEATAIIVRLLGFENMAPLQNYNTGFRDDANIPKWAKSSIYVAKELSLVGGTTDGYFQATKPMTKAEAVTMLTNLIRYLQKELRYDYRERIINY</sequence>
<dbReference type="EMBL" id="JAFBEE010000006">
    <property type="protein sequence ID" value="MBM7614800.1"/>
    <property type="molecule type" value="Genomic_DNA"/>
</dbReference>
<keyword evidence="2" id="KW-0732">Signal</keyword>
<accession>A0ABS2NPE0</accession>
<protein>
    <recommendedName>
        <fullName evidence="3">SLH domain-containing protein</fullName>
    </recommendedName>
</protein>
<proteinExistence type="predicted"/>
<evidence type="ECO:0000259" key="3">
    <source>
        <dbReference type="PROSITE" id="PS51272"/>
    </source>
</evidence>
<keyword evidence="5" id="KW-1185">Reference proteome</keyword>
<feature type="domain" description="SLH" evidence="3">
    <location>
        <begin position="355"/>
        <end position="418"/>
    </location>
</feature>
<evidence type="ECO:0000313" key="5">
    <source>
        <dbReference type="Proteomes" id="UP001314796"/>
    </source>
</evidence>
<dbReference type="Proteomes" id="UP001314796">
    <property type="component" value="Unassembled WGS sequence"/>
</dbReference>
<feature type="signal peptide" evidence="2">
    <location>
        <begin position="1"/>
        <end position="23"/>
    </location>
</feature>
<dbReference type="PROSITE" id="PS51272">
    <property type="entry name" value="SLH"/>
    <property type="match status" value="3"/>
</dbReference>